<evidence type="ECO:0000256" key="7">
    <source>
        <dbReference type="ARBA" id="ARBA00023242"/>
    </source>
</evidence>
<protein>
    <submittedName>
        <fullName evidence="11">Putative TAR DNA-binding protein 43 isoform X2</fullName>
    </submittedName>
</protein>
<feature type="domain" description="RRM" evidence="10">
    <location>
        <begin position="168"/>
        <end position="239"/>
    </location>
</feature>
<dbReference type="InterPro" id="IPR041105">
    <property type="entry name" value="TDP-43_N"/>
</dbReference>
<dbReference type="GO" id="GO:0003723">
    <property type="term" value="F:RNA binding"/>
    <property type="evidence" value="ECO:0007669"/>
    <property type="project" value="UniProtKB-UniRule"/>
</dbReference>
<evidence type="ECO:0000256" key="9">
    <source>
        <dbReference type="SAM" id="MobiDB-lite"/>
    </source>
</evidence>
<dbReference type="Gene3D" id="3.30.70.330">
    <property type="match status" value="2"/>
</dbReference>
<dbReference type="CDD" id="cd19609">
    <property type="entry name" value="NTD_TDP-43"/>
    <property type="match status" value="1"/>
</dbReference>
<dbReference type="InterPro" id="IPR035979">
    <property type="entry name" value="RBD_domain_sf"/>
</dbReference>
<dbReference type="PROSITE" id="PS50102">
    <property type="entry name" value="RRM"/>
    <property type="match status" value="2"/>
</dbReference>
<evidence type="ECO:0000256" key="8">
    <source>
        <dbReference type="PROSITE-ProRule" id="PRU00176"/>
    </source>
</evidence>
<keyword evidence="8" id="KW-0694">RNA-binding</keyword>
<evidence type="ECO:0000313" key="12">
    <source>
        <dbReference type="Proteomes" id="UP000230750"/>
    </source>
</evidence>
<evidence type="ECO:0000256" key="5">
    <source>
        <dbReference type="ARBA" id="ARBA00023163"/>
    </source>
</evidence>
<evidence type="ECO:0000259" key="10">
    <source>
        <dbReference type="PROSITE" id="PS50102"/>
    </source>
</evidence>
<feature type="compositionally biased region" description="Gly residues" evidence="9">
    <location>
        <begin position="250"/>
        <end position="261"/>
    </location>
</feature>
<dbReference type="AlphaFoldDB" id="A0A2G8LF80"/>
<dbReference type="Pfam" id="PF18694">
    <property type="entry name" value="TDP-43_N"/>
    <property type="match status" value="1"/>
</dbReference>
<feature type="region of interest" description="Disordered" evidence="9">
    <location>
        <begin position="337"/>
        <end position="387"/>
    </location>
</feature>
<evidence type="ECO:0000313" key="11">
    <source>
        <dbReference type="EMBL" id="PIK58916.1"/>
    </source>
</evidence>
<dbReference type="Proteomes" id="UP000230750">
    <property type="component" value="Unassembled WGS sequence"/>
</dbReference>
<feature type="region of interest" description="Disordered" evidence="9">
    <location>
        <begin position="236"/>
        <end position="274"/>
    </location>
</feature>
<dbReference type="OrthoDB" id="2020831at2759"/>
<keyword evidence="7" id="KW-0539">Nucleus</keyword>
<keyword evidence="6" id="KW-0508">mRNA splicing</keyword>
<dbReference type="PANTHER" id="PTHR48033:SF9">
    <property type="entry name" value="TAR DNA-BINDING PROTEIN 43"/>
    <property type="match status" value="1"/>
</dbReference>
<comment type="subcellular location">
    <subcellularLocation>
        <location evidence="1">Nucleus</location>
    </subcellularLocation>
</comment>
<evidence type="ECO:0000256" key="2">
    <source>
        <dbReference type="ARBA" id="ARBA00022664"/>
    </source>
</evidence>
<sequence length="405" mass="44553">MIEVKMEFIRVAEDQNDQEPIELPVEDDGTILLSTVTGQFPGACGLKSEQIGDLGGVDHWFREQEKGEESSGNPAGKTRRLDVKKNQDLVVLGLPWKTTEEELKTYFEQYGEVVFSEIKFDRLTGKSKGFGFVRFAEAETGKQVMVKKHIIQGRTCEVKVPDSRPERRKLFVRCLSKDISDADLKEYFSDYGDVTEVYLPSPHRGFAFVTFEDGDIAQELKGRDHIIKGHHVQLNDAEPKGKNRNQWEGGAEGFTGSGPGSSGDRVGEATENTEISEAETSMTTEIGEADLRDDSVETTVRTWETWGTNYPWHSRQPSTRPDGVCSCRVCRDRVAPADTATRRAEQRRDWGTSGNQPPAMGGNTDGLGGGYGSPHGMAWSQGNQAGGGAGDNAAGYFGNQAKGSW</sequence>
<dbReference type="GO" id="GO:0005654">
    <property type="term" value="C:nucleoplasm"/>
    <property type="evidence" value="ECO:0007669"/>
    <property type="project" value="TreeGrafter"/>
</dbReference>
<dbReference type="InterPro" id="IPR000504">
    <property type="entry name" value="RRM_dom"/>
</dbReference>
<dbReference type="PANTHER" id="PTHR48033">
    <property type="entry name" value="RNA-BINDING (RRM/RBD/RNP MOTIFS) FAMILY PROTEIN"/>
    <property type="match status" value="1"/>
</dbReference>
<evidence type="ECO:0000256" key="4">
    <source>
        <dbReference type="ARBA" id="ARBA00023015"/>
    </source>
</evidence>
<dbReference type="InterPro" id="IPR012677">
    <property type="entry name" value="Nucleotide-bd_a/b_plait_sf"/>
</dbReference>
<proteinExistence type="predicted"/>
<dbReference type="GO" id="GO:0010468">
    <property type="term" value="P:regulation of gene expression"/>
    <property type="evidence" value="ECO:0007669"/>
    <property type="project" value="TreeGrafter"/>
</dbReference>
<dbReference type="GO" id="GO:0008380">
    <property type="term" value="P:RNA splicing"/>
    <property type="evidence" value="ECO:0007669"/>
    <property type="project" value="UniProtKB-KW"/>
</dbReference>
<keyword evidence="2" id="KW-0507">mRNA processing</keyword>
<feature type="compositionally biased region" description="Basic and acidic residues" evidence="9">
    <location>
        <begin position="337"/>
        <end position="350"/>
    </location>
</feature>
<evidence type="ECO:0000256" key="1">
    <source>
        <dbReference type="ARBA" id="ARBA00004123"/>
    </source>
</evidence>
<comment type="caution">
    <text evidence="11">The sequence shown here is derived from an EMBL/GenBank/DDBJ whole genome shotgun (WGS) entry which is preliminary data.</text>
</comment>
<name>A0A2G8LF80_STIJA</name>
<dbReference type="STRING" id="307972.A0A2G8LF80"/>
<keyword evidence="4" id="KW-0805">Transcription regulation</keyword>
<feature type="compositionally biased region" description="Gly residues" evidence="9">
    <location>
        <begin position="363"/>
        <end position="373"/>
    </location>
</feature>
<accession>A0A2G8LF80</accession>
<dbReference type="EMBL" id="MRZV01000099">
    <property type="protein sequence ID" value="PIK58916.1"/>
    <property type="molecule type" value="Genomic_DNA"/>
</dbReference>
<evidence type="ECO:0000256" key="3">
    <source>
        <dbReference type="ARBA" id="ARBA00022737"/>
    </source>
</evidence>
<keyword evidence="3" id="KW-0677">Repeat</keyword>
<evidence type="ECO:0000256" key="6">
    <source>
        <dbReference type="ARBA" id="ARBA00023187"/>
    </source>
</evidence>
<dbReference type="GO" id="GO:0006397">
    <property type="term" value="P:mRNA processing"/>
    <property type="evidence" value="ECO:0007669"/>
    <property type="project" value="UniProtKB-KW"/>
</dbReference>
<dbReference type="SMART" id="SM00360">
    <property type="entry name" value="RRM"/>
    <property type="match status" value="2"/>
</dbReference>
<feature type="domain" description="RRM" evidence="10">
    <location>
        <begin position="87"/>
        <end position="163"/>
    </location>
</feature>
<dbReference type="Pfam" id="PF00076">
    <property type="entry name" value="RRM_1"/>
    <property type="match status" value="2"/>
</dbReference>
<reference evidence="11 12" key="1">
    <citation type="journal article" date="2017" name="PLoS Biol.">
        <title>The sea cucumber genome provides insights into morphological evolution and visceral regeneration.</title>
        <authorList>
            <person name="Zhang X."/>
            <person name="Sun L."/>
            <person name="Yuan J."/>
            <person name="Sun Y."/>
            <person name="Gao Y."/>
            <person name="Zhang L."/>
            <person name="Li S."/>
            <person name="Dai H."/>
            <person name="Hamel J.F."/>
            <person name="Liu C."/>
            <person name="Yu Y."/>
            <person name="Liu S."/>
            <person name="Lin W."/>
            <person name="Guo K."/>
            <person name="Jin S."/>
            <person name="Xu P."/>
            <person name="Storey K.B."/>
            <person name="Huan P."/>
            <person name="Zhang T."/>
            <person name="Zhou Y."/>
            <person name="Zhang J."/>
            <person name="Lin C."/>
            <person name="Li X."/>
            <person name="Xing L."/>
            <person name="Huo D."/>
            <person name="Sun M."/>
            <person name="Wang L."/>
            <person name="Mercier A."/>
            <person name="Li F."/>
            <person name="Yang H."/>
            <person name="Xiang J."/>
        </authorList>
    </citation>
    <scope>NUCLEOTIDE SEQUENCE [LARGE SCALE GENOMIC DNA]</scope>
    <source>
        <strain evidence="11">Shaxun</strain>
        <tissue evidence="11">Muscle</tissue>
    </source>
</reference>
<dbReference type="GO" id="GO:0000785">
    <property type="term" value="C:chromatin"/>
    <property type="evidence" value="ECO:0007669"/>
    <property type="project" value="TreeGrafter"/>
</dbReference>
<keyword evidence="12" id="KW-1185">Reference proteome</keyword>
<gene>
    <name evidence="11" type="ORF">BSL78_04228</name>
</gene>
<keyword evidence="5" id="KW-0804">Transcription</keyword>
<keyword evidence="11" id="KW-0238">DNA-binding</keyword>
<dbReference type="GO" id="GO:0003677">
    <property type="term" value="F:DNA binding"/>
    <property type="evidence" value="ECO:0007669"/>
    <property type="project" value="UniProtKB-KW"/>
</dbReference>
<organism evidence="11 12">
    <name type="scientific">Stichopus japonicus</name>
    <name type="common">Sea cucumber</name>
    <dbReference type="NCBI Taxonomy" id="307972"/>
    <lineage>
        <taxon>Eukaryota</taxon>
        <taxon>Metazoa</taxon>
        <taxon>Echinodermata</taxon>
        <taxon>Eleutherozoa</taxon>
        <taxon>Echinozoa</taxon>
        <taxon>Holothuroidea</taxon>
        <taxon>Aspidochirotacea</taxon>
        <taxon>Aspidochirotida</taxon>
        <taxon>Stichopodidae</taxon>
        <taxon>Apostichopus</taxon>
    </lineage>
</organism>
<dbReference type="SUPFAM" id="SSF54928">
    <property type="entry name" value="RNA-binding domain, RBD"/>
    <property type="match status" value="2"/>
</dbReference>